<dbReference type="SUPFAM" id="SSF103473">
    <property type="entry name" value="MFS general substrate transporter"/>
    <property type="match status" value="2"/>
</dbReference>
<feature type="transmembrane region" description="Helical" evidence="9">
    <location>
        <begin position="44"/>
        <end position="67"/>
    </location>
</feature>
<feature type="transmembrane region" description="Helical" evidence="9">
    <location>
        <begin position="471"/>
        <end position="489"/>
    </location>
</feature>
<comment type="similarity">
    <text evidence="2 9">Belongs to the ATG22 family.</text>
</comment>
<comment type="function">
    <text evidence="9">Vacuolar effluxer which mediate the efflux of amino acids resulting from autophagic degradation. The release of autophagic amino acids allows the maintenance of protein synthesis and viability during nitrogen starvation.</text>
</comment>
<evidence type="ECO:0000313" key="11">
    <source>
        <dbReference type="Proteomes" id="UP000439903"/>
    </source>
</evidence>
<dbReference type="AlphaFoldDB" id="A0A8H4EJJ2"/>
<evidence type="ECO:0000256" key="3">
    <source>
        <dbReference type="ARBA" id="ARBA00022448"/>
    </source>
</evidence>
<keyword evidence="3 9" id="KW-0813">Transport</keyword>
<feature type="transmembrane region" description="Helical" evidence="9">
    <location>
        <begin position="555"/>
        <end position="576"/>
    </location>
</feature>
<dbReference type="InterPro" id="IPR050495">
    <property type="entry name" value="ATG22/LtaA_families"/>
</dbReference>
<keyword evidence="9" id="KW-0072">Autophagy</keyword>
<keyword evidence="7 9" id="KW-1133">Transmembrane helix</keyword>
<keyword evidence="5 9" id="KW-0812">Transmembrane</keyword>
<evidence type="ECO:0000256" key="9">
    <source>
        <dbReference type="RuleBase" id="RU363073"/>
    </source>
</evidence>
<dbReference type="CDD" id="cd17483">
    <property type="entry name" value="MFS_Atg22_like"/>
    <property type="match status" value="1"/>
</dbReference>
<evidence type="ECO:0000256" key="8">
    <source>
        <dbReference type="ARBA" id="ARBA00023136"/>
    </source>
</evidence>
<dbReference type="Pfam" id="PF11700">
    <property type="entry name" value="ATG22"/>
    <property type="match status" value="1"/>
</dbReference>
<dbReference type="GO" id="GO:0032974">
    <property type="term" value="P:amino acid transmembrane export from vacuole"/>
    <property type="evidence" value="ECO:0007669"/>
    <property type="project" value="InterPro"/>
</dbReference>
<dbReference type="InterPro" id="IPR024671">
    <property type="entry name" value="Atg22-like"/>
</dbReference>
<dbReference type="GO" id="GO:0005774">
    <property type="term" value="C:vacuolar membrane"/>
    <property type="evidence" value="ECO:0007669"/>
    <property type="project" value="UniProtKB-SubCell"/>
</dbReference>
<keyword evidence="8 9" id="KW-0472">Membrane</keyword>
<feature type="transmembrane region" description="Helical" evidence="9">
    <location>
        <begin position="169"/>
        <end position="197"/>
    </location>
</feature>
<keyword evidence="4 9" id="KW-0926">Vacuole</keyword>
<dbReference type="GO" id="GO:0006914">
    <property type="term" value="P:autophagy"/>
    <property type="evidence" value="ECO:0007669"/>
    <property type="project" value="UniProtKB-KW"/>
</dbReference>
<proteinExistence type="inferred from homology"/>
<dbReference type="GO" id="GO:0012505">
    <property type="term" value="C:endomembrane system"/>
    <property type="evidence" value="ECO:0007669"/>
    <property type="project" value="UniProtKB-SubCell"/>
</dbReference>
<reference evidence="10 11" key="1">
    <citation type="journal article" date="2019" name="Environ. Microbiol.">
        <title>At the nexus of three kingdoms: the genome of the mycorrhizal fungus Gigaspora margarita provides insights into plant, endobacterial and fungal interactions.</title>
        <authorList>
            <person name="Venice F."/>
            <person name="Ghignone S."/>
            <person name="Salvioli di Fossalunga A."/>
            <person name="Amselem J."/>
            <person name="Novero M."/>
            <person name="Xianan X."/>
            <person name="Sedzielewska Toro K."/>
            <person name="Morin E."/>
            <person name="Lipzen A."/>
            <person name="Grigoriev I.V."/>
            <person name="Henrissat B."/>
            <person name="Martin F.M."/>
            <person name="Bonfante P."/>
        </authorList>
    </citation>
    <scope>NUCLEOTIDE SEQUENCE [LARGE SCALE GENOMIC DNA]</scope>
    <source>
        <strain evidence="10 11">BEG34</strain>
    </source>
</reference>
<dbReference type="InterPro" id="IPR036259">
    <property type="entry name" value="MFS_trans_sf"/>
</dbReference>
<organism evidence="10 11">
    <name type="scientific">Gigaspora margarita</name>
    <dbReference type="NCBI Taxonomy" id="4874"/>
    <lineage>
        <taxon>Eukaryota</taxon>
        <taxon>Fungi</taxon>
        <taxon>Fungi incertae sedis</taxon>
        <taxon>Mucoromycota</taxon>
        <taxon>Glomeromycotina</taxon>
        <taxon>Glomeromycetes</taxon>
        <taxon>Diversisporales</taxon>
        <taxon>Gigasporaceae</taxon>
        <taxon>Gigaspora</taxon>
    </lineage>
</organism>
<evidence type="ECO:0000256" key="7">
    <source>
        <dbReference type="ARBA" id="ARBA00022989"/>
    </source>
</evidence>
<keyword evidence="11" id="KW-1185">Reference proteome</keyword>
<evidence type="ECO:0000256" key="4">
    <source>
        <dbReference type="ARBA" id="ARBA00022554"/>
    </source>
</evidence>
<dbReference type="Proteomes" id="UP000439903">
    <property type="component" value="Unassembled WGS sequence"/>
</dbReference>
<feature type="transmembrane region" description="Helical" evidence="9">
    <location>
        <begin position="144"/>
        <end position="163"/>
    </location>
</feature>
<sequence>MADTEVEIEYENETSNDQEAIFAGITIEKQNHEPILSKKELYAWYLYAFACEVYSVVSLSSFIPLILEQFASEQGVLNINHEIACKNSTELKTIEEVRCVVNIFGLWVDTASFSLYTFSFSVILQAITAISIGATADHGALRKTLLISFALIGSVSAMLFLLVTPPMFLLVAIIAIIGNVCFGASFVCFNGFLPVLARNHKDVRKISDKIKSHIAEKKKLSNDQQISYFDDDNINDQNDQSTTELLLNDNNSDVILYNLLDNLAKTKEIISTHISARGFASGYFGGIILLCICFIISFSLHSSVFSLQIGVFLSGTWWFLFSLLVAKWLQPRPGPPLSLNERRNVRWLDYVVYAWKKLWITILQARKLEMTFKFLIAWFFISDGYTTITSVSLLFAKTTLQVPAVGLIAISLIVPLAALFGTIIVPKFQSYFGLTTKQTVIILNVLLLCIPFYGCLGFILPFGGLKSGTELYYLAVWFGIIIGSIQSYCRTLFSELVPRGRETEFFALYAVTDKGSSWLGPTLVAIITGMSNLFIFVILHVVFNSFFFHRYYARNSIWICIIIFPYSIAHTYSFVFECY</sequence>
<comment type="caution">
    <text evidence="10">The sequence shown here is derived from an EMBL/GenBank/DDBJ whole genome shotgun (WGS) entry which is preliminary data.</text>
</comment>
<evidence type="ECO:0000313" key="10">
    <source>
        <dbReference type="EMBL" id="KAF0497707.1"/>
    </source>
</evidence>
<name>A0A8H4EJJ2_GIGMA</name>
<dbReference type="PANTHER" id="PTHR23519:SF1">
    <property type="entry name" value="AUTOPHAGY-RELATED PROTEIN 22"/>
    <property type="match status" value="1"/>
</dbReference>
<evidence type="ECO:0000256" key="1">
    <source>
        <dbReference type="ARBA" id="ARBA00004127"/>
    </source>
</evidence>
<dbReference type="OrthoDB" id="192733at2759"/>
<evidence type="ECO:0000256" key="5">
    <source>
        <dbReference type="ARBA" id="ARBA00022692"/>
    </source>
</evidence>
<comment type="subcellular location">
    <subcellularLocation>
        <location evidence="1">Endomembrane system</location>
        <topology evidence="1">Multi-pass membrane protein</topology>
    </subcellularLocation>
    <subcellularLocation>
        <location evidence="9">Vacuole membrane</location>
        <topology evidence="9">Multi-pass membrane protein</topology>
    </subcellularLocation>
</comment>
<dbReference type="PANTHER" id="PTHR23519">
    <property type="entry name" value="AUTOPHAGY-RELATED PROTEIN 22"/>
    <property type="match status" value="1"/>
</dbReference>
<feature type="transmembrane region" description="Helical" evidence="9">
    <location>
        <begin position="279"/>
        <end position="299"/>
    </location>
</feature>
<dbReference type="Gene3D" id="1.20.1250.20">
    <property type="entry name" value="MFS general substrate transporter like domains"/>
    <property type="match status" value="1"/>
</dbReference>
<feature type="transmembrane region" description="Helical" evidence="9">
    <location>
        <begin position="374"/>
        <end position="396"/>
    </location>
</feature>
<feature type="transmembrane region" description="Helical" evidence="9">
    <location>
        <begin position="523"/>
        <end position="543"/>
    </location>
</feature>
<feature type="transmembrane region" description="Helical" evidence="9">
    <location>
        <begin position="402"/>
        <end position="428"/>
    </location>
</feature>
<keyword evidence="6 9" id="KW-0029">Amino-acid transport</keyword>
<accession>A0A8H4EJJ2</accession>
<feature type="transmembrane region" description="Helical" evidence="9">
    <location>
        <begin position="113"/>
        <end position="132"/>
    </location>
</feature>
<dbReference type="EMBL" id="WTPW01000575">
    <property type="protein sequence ID" value="KAF0497707.1"/>
    <property type="molecule type" value="Genomic_DNA"/>
</dbReference>
<gene>
    <name evidence="10" type="ORF">F8M41_020645</name>
</gene>
<evidence type="ECO:0000256" key="6">
    <source>
        <dbReference type="ARBA" id="ARBA00022970"/>
    </source>
</evidence>
<evidence type="ECO:0000256" key="2">
    <source>
        <dbReference type="ARBA" id="ARBA00006978"/>
    </source>
</evidence>
<feature type="transmembrane region" description="Helical" evidence="9">
    <location>
        <begin position="305"/>
        <end position="326"/>
    </location>
</feature>
<feature type="transmembrane region" description="Helical" evidence="9">
    <location>
        <begin position="440"/>
        <end position="465"/>
    </location>
</feature>
<dbReference type="InterPro" id="IPR044738">
    <property type="entry name" value="Atg22"/>
</dbReference>
<protein>
    <recommendedName>
        <fullName evidence="9">Autophagy-related protein</fullName>
    </recommendedName>
</protein>